<gene>
    <name evidence="1" type="ORF">F927_02060</name>
</gene>
<comment type="caution">
    <text evidence="1">The sequence shown here is derived from an EMBL/GenBank/DDBJ whole genome shotgun (WGS) entry which is preliminary data.</text>
</comment>
<dbReference type="PATRIC" id="fig|1217659.3.peg.2026"/>
<keyword evidence="2" id="KW-1185">Reference proteome</keyword>
<dbReference type="RefSeq" id="WP_005082067.1">
    <property type="nucleotide sequence ID" value="NZ_ASYX01000012.1"/>
</dbReference>
<dbReference type="HOGENOM" id="CLU_164511_0_0_6"/>
<evidence type="ECO:0000313" key="1">
    <source>
        <dbReference type="EMBL" id="ENW17702.1"/>
    </source>
</evidence>
<proteinExistence type="predicted"/>
<sequence length="122" mass="14218">MNWTSIEEAEMLETINESYCRMTLEQRRLWEAIKLYPQKWSQEPYGDIGHGFWVVAIIGNTVIWFNDVEDGFNRSSFTEFGKINEYYCNQDDLECQIQNVLNQIRDGYDAAGYLGGPKSLIS</sequence>
<organism evidence="1 2">
    <name type="scientific">Acinetobacter haemolyticus CIP 64.3 = MTCC 9819</name>
    <dbReference type="NCBI Taxonomy" id="1217659"/>
    <lineage>
        <taxon>Bacteria</taxon>
        <taxon>Pseudomonadati</taxon>
        <taxon>Pseudomonadota</taxon>
        <taxon>Gammaproteobacteria</taxon>
        <taxon>Moraxellales</taxon>
        <taxon>Moraxellaceae</taxon>
        <taxon>Acinetobacter</taxon>
    </lineage>
</organism>
<protein>
    <submittedName>
        <fullName evidence="1">Uncharacterized protein</fullName>
    </submittedName>
</protein>
<evidence type="ECO:0000313" key="2">
    <source>
        <dbReference type="Proteomes" id="UP000017667"/>
    </source>
</evidence>
<accession>N9F591</accession>
<dbReference type="AlphaFoldDB" id="N9F591"/>
<dbReference type="Proteomes" id="UP000017667">
    <property type="component" value="Unassembled WGS sequence"/>
</dbReference>
<name>N9F591_ACIHA</name>
<dbReference type="EMBL" id="APQQ01000022">
    <property type="protein sequence ID" value="ENW17702.1"/>
    <property type="molecule type" value="Genomic_DNA"/>
</dbReference>
<reference evidence="1 2" key="1">
    <citation type="submission" date="2013-02" db="EMBL/GenBank/DDBJ databases">
        <title>The Genome Sequence of Acinetobacter haemolyticus CIP 64.3.</title>
        <authorList>
            <consortium name="The Broad Institute Genome Sequencing Platform"/>
            <consortium name="The Broad Institute Genome Sequencing Center for Infectious Disease"/>
            <person name="Cerqueira G."/>
            <person name="Feldgarden M."/>
            <person name="Courvalin P."/>
            <person name="Perichon B."/>
            <person name="Grillot-Courvalin C."/>
            <person name="Clermont D."/>
            <person name="Rocha E."/>
            <person name="Yoon E.-J."/>
            <person name="Nemec A."/>
            <person name="Walker B."/>
            <person name="Young S.K."/>
            <person name="Zeng Q."/>
            <person name="Gargeya S."/>
            <person name="Fitzgerald M."/>
            <person name="Haas B."/>
            <person name="Abouelleil A."/>
            <person name="Alvarado L."/>
            <person name="Arachchi H.M."/>
            <person name="Berlin A.M."/>
            <person name="Chapman S.B."/>
            <person name="Dewar J."/>
            <person name="Goldberg J."/>
            <person name="Griggs A."/>
            <person name="Gujja S."/>
            <person name="Hansen M."/>
            <person name="Howarth C."/>
            <person name="Imamovic A."/>
            <person name="Larimer J."/>
            <person name="McCowan C."/>
            <person name="Murphy C."/>
            <person name="Neiman D."/>
            <person name="Pearson M."/>
            <person name="Priest M."/>
            <person name="Roberts A."/>
            <person name="Saif S."/>
            <person name="Shea T."/>
            <person name="Sisk P."/>
            <person name="Sykes S."/>
            <person name="Wortman J."/>
            <person name="Nusbaum C."/>
            <person name="Birren B."/>
        </authorList>
    </citation>
    <scope>NUCLEOTIDE SEQUENCE [LARGE SCALE GENOMIC DNA]</scope>
    <source>
        <strain evidence="1 2">CIP 64.3</strain>
    </source>
</reference>